<proteinExistence type="predicted"/>
<name>A0A3M3UGJ0_PSESJ</name>
<dbReference type="EMBL" id="RBPQ01000041">
    <property type="protein sequence ID" value="RMO32232.1"/>
    <property type="molecule type" value="Genomic_DNA"/>
</dbReference>
<gene>
    <name evidence="1" type="ORF">ALQ44_00656</name>
</gene>
<evidence type="ECO:0000313" key="2">
    <source>
        <dbReference type="Proteomes" id="UP000276886"/>
    </source>
</evidence>
<organism evidence="1 2">
    <name type="scientific">Pseudomonas syringae pv. pisi</name>
    <dbReference type="NCBI Taxonomy" id="59510"/>
    <lineage>
        <taxon>Bacteria</taxon>
        <taxon>Pseudomonadati</taxon>
        <taxon>Pseudomonadota</taxon>
        <taxon>Gammaproteobacteria</taxon>
        <taxon>Pseudomonadales</taxon>
        <taxon>Pseudomonadaceae</taxon>
        <taxon>Pseudomonas</taxon>
        <taxon>Pseudomonas syringae</taxon>
    </lineage>
</organism>
<evidence type="ECO:0000313" key="1">
    <source>
        <dbReference type="EMBL" id="RMO32232.1"/>
    </source>
</evidence>
<dbReference type="AlphaFoldDB" id="A0A3M3UGJ0"/>
<dbReference type="Proteomes" id="UP000276886">
    <property type="component" value="Unassembled WGS sequence"/>
</dbReference>
<accession>A0A3M3UGJ0</accession>
<reference evidence="1 2" key="1">
    <citation type="submission" date="2018-08" db="EMBL/GenBank/DDBJ databases">
        <title>Recombination of ecologically and evolutionarily significant loci maintains genetic cohesion in the Pseudomonas syringae species complex.</title>
        <authorList>
            <person name="Dillon M."/>
            <person name="Thakur S."/>
            <person name="Almeida R.N.D."/>
            <person name="Weir B.S."/>
            <person name="Guttman D.S."/>
        </authorList>
    </citation>
    <scope>NUCLEOTIDE SEQUENCE [LARGE SCALE GENOMIC DNA]</scope>
    <source>
        <strain evidence="1 2">ICMP 2788</strain>
    </source>
</reference>
<protein>
    <submittedName>
        <fullName evidence="1">Uncharacterized protein</fullName>
    </submittedName>
</protein>
<sequence>MGNFDENHKKILSAFMTLKNKCTILEKATFNRLYTLNRNNFSFVYANSFYSHMRDICDLSIVFMINEEISNATQRQLCGNLLSELLVENHLRDLVSFNDRSIKISAEDFNYSLVDIDNLMSQRINQAIGSHMQDFGISAFSAFEKWISTLYSCFSSELDRQYYNSRLAKAKKLLDAYAKTTDEESQRKIVKRVLELHGTYISFPDKLSAVLKMMTPNRYPRDLSKDKKIIEFLRTHRNTVHNGGVHHGKPISIVYQDIDFSMTPGKPLYNHNWVRSIEFTGELVDIYTNIVVSISDLPPEAYCSFQEDETALLILERVVSDYRHSDLADKDQSLQLIGFLERKFNLGNEAATNFMTYLREIISHLPPEQEVDFFELLTSDLSSSPSPTIPT</sequence>
<comment type="caution">
    <text evidence="1">The sequence shown here is derived from an EMBL/GenBank/DDBJ whole genome shotgun (WGS) entry which is preliminary data.</text>
</comment>
<dbReference type="RefSeq" id="WP_110818133.1">
    <property type="nucleotide sequence ID" value="NZ_QJTX01000014.1"/>
</dbReference>